<dbReference type="GO" id="GO:0016491">
    <property type="term" value="F:oxidoreductase activity"/>
    <property type="evidence" value="ECO:0007669"/>
    <property type="project" value="UniProtKB-KW"/>
</dbReference>
<dbReference type="SUPFAM" id="SSF51735">
    <property type="entry name" value="NAD(P)-binding Rossmann-fold domains"/>
    <property type="match status" value="1"/>
</dbReference>
<dbReference type="Pfam" id="PF00106">
    <property type="entry name" value="adh_short"/>
    <property type="match status" value="1"/>
</dbReference>
<keyword evidence="3" id="KW-0560">Oxidoreductase</keyword>
<evidence type="ECO:0000256" key="3">
    <source>
        <dbReference type="ARBA" id="ARBA00023002"/>
    </source>
</evidence>
<dbReference type="PRINTS" id="PR00081">
    <property type="entry name" value="GDHRDH"/>
</dbReference>
<dbReference type="InterPro" id="IPR020904">
    <property type="entry name" value="Sc_DH/Rdtase_CS"/>
</dbReference>
<keyword evidence="6" id="KW-1185">Reference proteome</keyword>
<proteinExistence type="inferred from homology"/>
<evidence type="ECO:0000256" key="4">
    <source>
        <dbReference type="SAM" id="MobiDB-lite"/>
    </source>
</evidence>
<evidence type="ECO:0000313" key="5">
    <source>
        <dbReference type="EMBL" id="CAI4217642.1"/>
    </source>
</evidence>
<protein>
    <submittedName>
        <fullName evidence="5">Uncharacterized protein</fullName>
    </submittedName>
</protein>
<dbReference type="AlphaFoldDB" id="A0A9P1H6G8"/>
<dbReference type="PANTHER" id="PTHR43669:SF15">
    <property type="entry name" value="OXIDOREDUCTASE, SHORT-CHAIN DEHYDROGENASE_REDUCTASE FAMILY (AFU_ORTHOLOGUE AFUA_1G01330)"/>
    <property type="match status" value="1"/>
</dbReference>
<dbReference type="InterPro" id="IPR002347">
    <property type="entry name" value="SDR_fam"/>
</dbReference>
<keyword evidence="2" id="KW-0521">NADP</keyword>
<accession>A0A9P1H6G8</accession>
<dbReference type="PANTHER" id="PTHR43669">
    <property type="entry name" value="5-KETO-D-GLUCONATE 5-REDUCTASE"/>
    <property type="match status" value="1"/>
</dbReference>
<sequence>MAFNYKQILVVGATAGIGAALADKFISEGAKVIAVGRRQDRLDAFVEKHGRDKASAVRYDINDREGLDSFVNGILSKFPDLDSVILNAGVQSPILLSKPEEVDLDAFHAEVSTNFSRLVDLSVKFLPQLQAKPYPTSLAFTSSNLALVPAVPMPAYSASKAALTAYVYCLRRMNQDKSTKIIEISSGCSDRTPRLHDPRGRPQGRHATR</sequence>
<dbReference type="Gene3D" id="3.40.50.720">
    <property type="entry name" value="NAD(P)-binding Rossmann-like Domain"/>
    <property type="match status" value="1"/>
</dbReference>
<comment type="caution">
    <text evidence="5">The sequence shown here is derived from an EMBL/GenBank/DDBJ whole genome shotgun (WGS) entry which is preliminary data.</text>
</comment>
<evidence type="ECO:0000313" key="6">
    <source>
        <dbReference type="Proteomes" id="UP000838763"/>
    </source>
</evidence>
<comment type="similarity">
    <text evidence="1">Belongs to the short-chain dehydrogenases/reductases (SDR) family.</text>
</comment>
<name>A0A9P1H6G8_9PEZI</name>
<dbReference type="OrthoDB" id="37659at2759"/>
<feature type="region of interest" description="Disordered" evidence="4">
    <location>
        <begin position="187"/>
        <end position="209"/>
    </location>
</feature>
<evidence type="ECO:0000256" key="1">
    <source>
        <dbReference type="ARBA" id="ARBA00006484"/>
    </source>
</evidence>
<dbReference type="InterPro" id="IPR036291">
    <property type="entry name" value="NAD(P)-bd_dom_sf"/>
</dbReference>
<dbReference type="Proteomes" id="UP000838763">
    <property type="component" value="Unassembled WGS sequence"/>
</dbReference>
<reference evidence="5" key="1">
    <citation type="submission" date="2022-11" db="EMBL/GenBank/DDBJ databases">
        <authorList>
            <person name="Scott C."/>
            <person name="Bruce N."/>
        </authorList>
    </citation>
    <scope>NUCLEOTIDE SEQUENCE</scope>
</reference>
<feature type="compositionally biased region" description="Basic and acidic residues" evidence="4">
    <location>
        <begin position="191"/>
        <end position="200"/>
    </location>
</feature>
<dbReference type="PROSITE" id="PS00061">
    <property type="entry name" value="ADH_SHORT"/>
    <property type="match status" value="1"/>
</dbReference>
<organism evidence="5 6">
    <name type="scientific">Parascedosporium putredinis</name>
    <dbReference type="NCBI Taxonomy" id="1442378"/>
    <lineage>
        <taxon>Eukaryota</taxon>
        <taxon>Fungi</taxon>
        <taxon>Dikarya</taxon>
        <taxon>Ascomycota</taxon>
        <taxon>Pezizomycotina</taxon>
        <taxon>Sordariomycetes</taxon>
        <taxon>Hypocreomycetidae</taxon>
        <taxon>Microascales</taxon>
        <taxon>Microascaceae</taxon>
        <taxon>Parascedosporium</taxon>
    </lineage>
</organism>
<gene>
    <name evidence="5" type="ORF">PPNO1_LOCUS7247</name>
</gene>
<dbReference type="EMBL" id="CALLCH030000016">
    <property type="protein sequence ID" value="CAI4217642.1"/>
    <property type="molecule type" value="Genomic_DNA"/>
</dbReference>
<evidence type="ECO:0000256" key="2">
    <source>
        <dbReference type="ARBA" id="ARBA00022857"/>
    </source>
</evidence>